<dbReference type="Pfam" id="PF07728">
    <property type="entry name" value="AAA_5"/>
    <property type="match status" value="1"/>
</dbReference>
<dbReference type="SUPFAM" id="SSF52540">
    <property type="entry name" value="P-loop containing nucleoside triphosphate hydrolases"/>
    <property type="match status" value="1"/>
</dbReference>
<dbReference type="GO" id="GO:0005524">
    <property type="term" value="F:ATP binding"/>
    <property type="evidence" value="ECO:0007669"/>
    <property type="project" value="InterPro"/>
</dbReference>
<dbReference type="Proteomes" id="UP001232019">
    <property type="component" value="Chromosome"/>
</dbReference>
<dbReference type="CDD" id="cd00267">
    <property type="entry name" value="ABC_ATPase"/>
    <property type="match status" value="1"/>
</dbReference>
<dbReference type="EMBL" id="CP129968">
    <property type="protein sequence ID" value="WKK79425.1"/>
    <property type="molecule type" value="Genomic_DNA"/>
</dbReference>
<feature type="domain" description="ATPase dynein-related AAA" evidence="1">
    <location>
        <begin position="71"/>
        <end position="125"/>
    </location>
</feature>
<dbReference type="InterPro" id="IPR011704">
    <property type="entry name" value="ATPase_dyneun-rel_AAA"/>
</dbReference>
<reference evidence="2" key="1">
    <citation type="submission" date="2023-08" db="EMBL/GenBank/DDBJ databases">
        <title>Comparative genomics and taxonomic characterization of three novel marine species of genus Marivirga.</title>
        <authorList>
            <person name="Muhammad N."/>
            <person name="Kim S.-G."/>
        </authorList>
    </citation>
    <scope>NUCLEOTIDE SEQUENCE</scope>
    <source>
        <strain evidence="2">BKB1-2</strain>
    </source>
</reference>
<organism evidence="2">
    <name type="scientific">Marivirga arenosa</name>
    <dbReference type="NCBI Taxonomy" id="3059076"/>
    <lineage>
        <taxon>Bacteria</taxon>
        <taxon>Pseudomonadati</taxon>
        <taxon>Bacteroidota</taxon>
        <taxon>Cytophagia</taxon>
        <taxon>Cytophagales</taxon>
        <taxon>Marivirgaceae</taxon>
        <taxon>Marivirga</taxon>
    </lineage>
</organism>
<dbReference type="GO" id="GO:0016887">
    <property type="term" value="F:ATP hydrolysis activity"/>
    <property type="evidence" value="ECO:0007669"/>
    <property type="project" value="InterPro"/>
</dbReference>
<dbReference type="RefSeq" id="WP_302123326.1">
    <property type="nucleotide sequence ID" value="NZ_CP129968.2"/>
</dbReference>
<accession>A0AA49GBH3</accession>
<dbReference type="KEGG" id="marp:QYS47_18610"/>
<sequence>MASNEINLKNYRSKKFQFHHCLNFLQKAGQTEFGNHFKIHEADHEILFKILAYFYEDEEICSDNNISLRKGLLLTGPVGCGKTKLMMLFRHFLHKVHKYSVKSTRDIAYEFMEHGFSVINKYSKAHFQRYQDQLVPKTLCLDDLGLESTIKHFGNETNTIAEILLNRYHLFTTRSMITHATTNLIPTELENLYGNRVRSRMREMFNLIAFHSTDKRA</sequence>
<name>A0AA49GBH3_9BACT</name>
<gene>
    <name evidence="2" type="ORF">QYS47_18610</name>
</gene>
<dbReference type="Gene3D" id="3.40.50.300">
    <property type="entry name" value="P-loop containing nucleotide triphosphate hydrolases"/>
    <property type="match status" value="1"/>
</dbReference>
<evidence type="ECO:0000313" key="2">
    <source>
        <dbReference type="EMBL" id="WKK79425.1"/>
    </source>
</evidence>
<dbReference type="InterPro" id="IPR027417">
    <property type="entry name" value="P-loop_NTPase"/>
</dbReference>
<proteinExistence type="predicted"/>
<protein>
    <submittedName>
        <fullName evidence="2">AAA family ATPase</fullName>
    </submittedName>
</protein>
<dbReference type="AlphaFoldDB" id="A0AA49GBH3"/>
<evidence type="ECO:0000259" key="1">
    <source>
        <dbReference type="Pfam" id="PF07728"/>
    </source>
</evidence>